<dbReference type="Pfam" id="PF02620">
    <property type="entry name" value="YceD"/>
    <property type="match status" value="1"/>
</dbReference>
<feature type="region of interest" description="Disordered" evidence="1">
    <location>
        <begin position="146"/>
        <end position="166"/>
    </location>
</feature>
<dbReference type="Proteomes" id="UP000619838">
    <property type="component" value="Unassembled WGS sequence"/>
</dbReference>
<dbReference type="EMBL" id="JADGII010000005">
    <property type="protein sequence ID" value="MBF0636448.1"/>
    <property type="molecule type" value="Genomic_DNA"/>
</dbReference>
<reference evidence="2 3" key="1">
    <citation type="journal article" date="2020" name="Microorganisms">
        <title>Simultaneous Genome Sequencing of Prosthecochloris ethylica and Desulfuromonas acetoxidans within a Syntrophic Mixture Reveals Unique Pili and Protein Interactions.</title>
        <authorList>
            <person name="Kyndt J.A."/>
            <person name="Van Beeumen J.J."/>
            <person name="Meyer T.E."/>
        </authorList>
    </citation>
    <scope>NUCLEOTIDE SEQUENCE [LARGE SCALE GENOMIC DNA]</scope>
    <source>
        <strain evidence="2 3">N3</strain>
    </source>
</reference>
<accession>A0ABR9XR71</accession>
<evidence type="ECO:0000313" key="2">
    <source>
        <dbReference type="EMBL" id="MBF0636448.1"/>
    </source>
</evidence>
<gene>
    <name evidence="2" type="ORF">INT08_04550</name>
</gene>
<evidence type="ECO:0000256" key="1">
    <source>
        <dbReference type="SAM" id="MobiDB-lite"/>
    </source>
</evidence>
<keyword evidence="3" id="KW-1185">Reference proteome</keyword>
<organism evidence="2 3">
    <name type="scientific">Prosthecochloris ethylica</name>
    <dbReference type="NCBI Taxonomy" id="2743976"/>
    <lineage>
        <taxon>Bacteria</taxon>
        <taxon>Pseudomonadati</taxon>
        <taxon>Chlorobiota</taxon>
        <taxon>Chlorobiia</taxon>
        <taxon>Chlorobiales</taxon>
        <taxon>Chlorobiaceae</taxon>
        <taxon>Prosthecochloris</taxon>
    </lineage>
</organism>
<protein>
    <submittedName>
        <fullName evidence="2">DUF177 domain-containing protein</fullName>
    </submittedName>
</protein>
<evidence type="ECO:0000313" key="3">
    <source>
        <dbReference type="Proteomes" id="UP000619838"/>
    </source>
</evidence>
<comment type="caution">
    <text evidence="2">The sequence shown here is derived from an EMBL/GenBank/DDBJ whole genome shotgun (WGS) entry which is preliminary data.</text>
</comment>
<proteinExistence type="predicted"/>
<dbReference type="RefSeq" id="WP_114608095.1">
    <property type="nucleotide sequence ID" value="NZ_JABVZQ010000005.1"/>
</dbReference>
<name>A0ABR9XR71_9CHLB</name>
<dbReference type="InterPro" id="IPR003772">
    <property type="entry name" value="YceD"/>
</dbReference>
<sequence length="179" mass="19909">MHKGKALIEIRIAGLSNGIHEYSFTCTAQEFDDPSLTAPPFSGTIAVKVVAEKTDTEVVTDIETTVAAELNCDICLAPVHRQLTGRFRIFFIFGSPDGTERECDEEYRVLAPATTDIDLTEDVRETLLLSLPVKVTCDAYPECMPTAQEERDIPGEELDDDAQNSAWKESLKELKRKLD</sequence>